<accession>A0A4U0ST39</accession>
<keyword evidence="2" id="KW-0472">Membrane</keyword>
<feature type="region of interest" description="Disordered" evidence="1">
    <location>
        <begin position="479"/>
        <end position="500"/>
    </location>
</feature>
<feature type="chain" id="PRO_5039406666" evidence="3">
    <location>
        <begin position="29"/>
        <end position="756"/>
    </location>
</feature>
<keyword evidence="5" id="KW-1185">Reference proteome</keyword>
<feature type="compositionally biased region" description="Gly residues" evidence="1">
    <location>
        <begin position="715"/>
        <end position="725"/>
    </location>
</feature>
<gene>
    <name evidence="4" type="ORF">FCI23_11630</name>
</gene>
<dbReference type="OrthoDB" id="3797035at2"/>
<keyword evidence="3" id="KW-0732">Signal</keyword>
<keyword evidence="2" id="KW-0812">Transmembrane</keyword>
<dbReference type="EMBL" id="SUMC01000008">
    <property type="protein sequence ID" value="TKA11581.1"/>
    <property type="molecule type" value="Genomic_DNA"/>
</dbReference>
<sequence>MRRAAAFLAGGALLGGLLQVHTAPAAYAATNNGSRTAEVAVDSLTPAVPTKGGTITVSGTVTNDGSQTITGAHIGLRMAPGGPLSSRSAMSAAASRTGFSTTADGYELTGHQAAVKDIPAGISLPFSLKVPVSDLGLGNDGVYQLGVSLTGLIRSTGYEQILGIQRTFLPWYQAGGTKKTQLTFLWPLIDRPHLAVRSGTDDQQSPIFLDDSLAQELAPGGRLRQLLDLGKDLPVTWVIDPDLLATVDAMTKKYQVAGDGGDLVHTTSGTGTADANQWLSDLKGALTGQKVMALPFADPDIASIAHSGKEVPGTLAHLKSATDLATTTVESILGTTPETDAAWPVEGAVDPSVVAVATSAGADKVIARSDSLSESGSLDYTPSAARPIGGGTTAVVADSALSKTFRGDMLSARKETLAVQKFISQTLLITEQAPKKQRSIVVAPQRMPTGSQAQAMAEAISTVTQSGWAQAATFTAAAKATPDPGANRKVPGSGSYPKSLRKQELDTDAFRQIQATQSALNGFRVILSHPDRVDTPFTNALLRSMSTQWRGSKAGAKTFRDATGDYLNELKGLVHILSKSGTLTLSGRSATIPVTVKNELGQAVSGLELRLTSSQSNSLTVGNPQQVTVGGGHTKSLKFGATARRNGLTSITAQLYTTDGARYGNAMTFKVYVTSITSTVMLVIAVGLLLLVLAGVRMYHQRKRKAAATAEETNGDGGDGNGDNGNGPDPEQPGDPAPDTSPESLEPSATGEKVDS</sequence>
<evidence type="ECO:0000256" key="2">
    <source>
        <dbReference type="SAM" id="Phobius"/>
    </source>
</evidence>
<keyword evidence="2" id="KW-1133">Transmembrane helix</keyword>
<protein>
    <submittedName>
        <fullName evidence="4">Uncharacterized protein</fullName>
    </submittedName>
</protein>
<organism evidence="4 5">
    <name type="scientific">Actinacidiphila oryziradicis</name>
    <dbReference type="NCBI Taxonomy" id="2571141"/>
    <lineage>
        <taxon>Bacteria</taxon>
        <taxon>Bacillati</taxon>
        <taxon>Actinomycetota</taxon>
        <taxon>Actinomycetes</taxon>
        <taxon>Kitasatosporales</taxon>
        <taxon>Streptomycetaceae</taxon>
        <taxon>Actinacidiphila</taxon>
    </lineage>
</organism>
<feature type="region of interest" description="Disordered" evidence="1">
    <location>
        <begin position="707"/>
        <end position="756"/>
    </location>
</feature>
<name>A0A4U0ST39_9ACTN</name>
<feature type="signal peptide" evidence="3">
    <location>
        <begin position="1"/>
        <end position="28"/>
    </location>
</feature>
<comment type="caution">
    <text evidence="4">The sequence shown here is derived from an EMBL/GenBank/DDBJ whole genome shotgun (WGS) entry which is preliminary data.</text>
</comment>
<proteinExistence type="predicted"/>
<dbReference type="Proteomes" id="UP000305778">
    <property type="component" value="Unassembled WGS sequence"/>
</dbReference>
<dbReference type="Pfam" id="PF19516">
    <property type="entry name" value="DUF6049"/>
    <property type="match status" value="1"/>
</dbReference>
<evidence type="ECO:0000313" key="5">
    <source>
        <dbReference type="Proteomes" id="UP000305778"/>
    </source>
</evidence>
<evidence type="ECO:0000313" key="4">
    <source>
        <dbReference type="EMBL" id="TKA11581.1"/>
    </source>
</evidence>
<dbReference type="InterPro" id="IPR046112">
    <property type="entry name" value="DUF6049"/>
</dbReference>
<evidence type="ECO:0000256" key="1">
    <source>
        <dbReference type="SAM" id="MobiDB-lite"/>
    </source>
</evidence>
<feature type="transmembrane region" description="Helical" evidence="2">
    <location>
        <begin position="671"/>
        <end position="696"/>
    </location>
</feature>
<dbReference type="AlphaFoldDB" id="A0A4U0ST39"/>
<reference evidence="4 5" key="1">
    <citation type="submission" date="2019-04" db="EMBL/GenBank/DDBJ databases">
        <title>Streptomyces oryziradicis sp. nov., a novel actinomycete isolated from rhizosphere soil of rice (Oryza sativa L.).</title>
        <authorList>
            <person name="Li C."/>
        </authorList>
    </citation>
    <scope>NUCLEOTIDE SEQUENCE [LARGE SCALE GENOMIC DNA]</scope>
    <source>
        <strain evidence="4 5">NEAU-C40</strain>
    </source>
</reference>
<evidence type="ECO:0000256" key="3">
    <source>
        <dbReference type="SAM" id="SignalP"/>
    </source>
</evidence>